<evidence type="ECO:0000256" key="1">
    <source>
        <dbReference type="SAM" id="MobiDB-lite"/>
    </source>
</evidence>
<proteinExistence type="predicted"/>
<dbReference type="RefSeq" id="XP_001552573.1">
    <property type="nucleotide sequence ID" value="XM_001552523.2"/>
</dbReference>
<gene>
    <name evidence="2" type="ORF">BCIN_08g00430</name>
</gene>
<dbReference type="Proteomes" id="UP000001798">
    <property type="component" value="Chromosome 8"/>
</dbReference>
<reference evidence="2 3" key="2">
    <citation type="journal article" date="2012" name="Eukaryot. Cell">
        <title>Genome update of Botrytis cinerea strains B05.10 and T4.</title>
        <authorList>
            <person name="Staats M."/>
            <person name="van Kan J.A."/>
        </authorList>
    </citation>
    <scope>NUCLEOTIDE SEQUENCE [LARGE SCALE GENOMIC DNA]</scope>
    <source>
        <strain evidence="2 3">B05.10</strain>
    </source>
</reference>
<sequence>MAKPTWSSRADALLAWVAGDVWRYEKQLREGIPQRLMINSTQLLERVGEFLNASNQLEPFYISIGFKVEAIRWHAKDKNIQWKESQGVERPSWLSEHVLKGQFGEIGLEALHDSTLRLRRVLQDRESAKTQGKELARNPRETRPQERERGKAQVMDEAQRTILWRKEEEKIRELQFRREVKRHGYTKDPEFPGNLSWTDHNASGFIYREPPNQLGRGIRRGGQDVYLTSPLPLTGPSTIRR</sequence>
<reference evidence="2 3" key="1">
    <citation type="journal article" date="2011" name="PLoS Genet.">
        <title>Genomic analysis of the necrotrophic fungal pathogens Sclerotinia sclerotiorum and Botrytis cinerea.</title>
        <authorList>
            <person name="Amselem J."/>
            <person name="Cuomo C.A."/>
            <person name="van Kan J.A."/>
            <person name="Viaud M."/>
            <person name="Benito E.P."/>
            <person name="Couloux A."/>
            <person name="Coutinho P.M."/>
            <person name="de Vries R.P."/>
            <person name="Dyer P.S."/>
            <person name="Fillinger S."/>
            <person name="Fournier E."/>
            <person name="Gout L."/>
            <person name="Hahn M."/>
            <person name="Kohn L."/>
            <person name="Lapalu N."/>
            <person name="Plummer K.M."/>
            <person name="Pradier J.M."/>
            <person name="Quevillon E."/>
            <person name="Sharon A."/>
            <person name="Simon A."/>
            <person name="ten Have A."/>
            <person name="Tudzynski B."/>
            <person name="Tudzynski P."/>
            <person name="Wincker P."/>
            <person name="Andrew M."/>
            <person name="Anthouard V."/>
            <person name="Beever R.E."/>
            <person name="Beffa R."/>
            <person name="Benoit I."/>
            <person name="Bouzid O."/>
            <person name="Brault B."/>
            <person name="Chen Z."/>
            <person name="Choquer M."/>
            <person name="Collemare J."/>
            <person name="Cotton P."/>
            <person name="Danchin E.G."/>
            <person name="Da Silva C."/>
            <person name="Gautier A."/>
            <person name="Giraud C."/>
            <person name="Giraud T."/>
            <person name="Gonzalez C."/>
            <person name="Grossetete S."/>
            <person name="Guldener U."/>
            <person name="Henrissat B."/>
            <person name="Howlett B.J."/>
            <person name="Kodira C."/>
            <person name="Kretschmer M."/>
            <person name="Lappartient A."/>
            <person name="Leroch M."/>
            <person name="Levis C."/>
            <person name="Mauceli E."/>
            <person name="Neuveglise C."/>
            <person name="Oeser B."/>
            <person name="Pearson M."/>
            <person name="Poulain J."/>
            <person name="Poussereau N."/>
            <person name="Quesneville H."/>
            <person name="Rascle C."/>
            <person name="Schumacher J."/>
            <person name="Segurens B."/>
            <person name="Sexton A."/>
            <person name="Silva E."/>
            <person name="Sirven C."/>
            <person name="Soanes D.M."/>
            <person name="Talbot N.J."/>
            <person name="Templeton M."/>
            <person name="Yandava C."/>
            <person name="Yarden O."/>
            <person name="Zeng Q."/>
            <person name="Rollins J.A."/>
            <person name="Lebrun M.H."/>
            <person name="Dickman M."/>
        </authorList>
    </citation>
    <scope>NUCLEOTIDE SEQUENCE [LARGE SCALE GENOMIC DNA]</scope>
    <source>
        <strain evidence="2 3">B05.10</strain>
    </source>
</reference>
<dbReference type="AlphaFoldDB" id="A0A384JP41"/>
<dbReference type="GeneID" id="5433094"/>
<protein>
    <submittedName>
        <fullName evidence="2">Uncharacterized protein</fullName>
    </submittedName>
</protein>
<keyword evidence="3" id="KW-1185">Reference proteome</keyword>
<dbReference type="OrthoDB" id="3526051at2759"/>
<reference evidence="2 3" key="3">
    <citation type="journal article" date="2017" name="Mol. Plant Pathol.">
        <title>A gapless genome sequence of the fungus Botrytis cinerea.</title>
        <authorList>
            <person name="Van Kan J.A."/>
            <person name="Stassen J.H."/>
            <person name="Mosbach A."/>
            <person name="Van Der Lee T.A."/>
            <person name="Faino L."/>
            <person name="Farmer A.D."/>
            <person name="Papasotiriou D.G."/>
            <person name="Zhou S."/>
            <person name="Seidl M.F."/>
            <person name="Cottam E."/>
            <person name="Edel D."/>
            <person name="Hahn M."/>
            <person name="Schwartz D.C."/>
            <person name="Dietrich R.A."/>
            <person name="Widdison S."/>
            <person name="Scalliet G."/>
        </authorList>
    </citation>
    <scope>NUCLEOTIDE SEQUENCE [LARGE SCALE GENOMIC DNA]</scope>
    <source>
        <strain evidence="2 3">B05.10</strain>
    </source>
</reference>
<dbReference type="EMBL" id="CP009812">
    <property type="protein sequence ID" value="ATZ52280.1"/>
    <property type="molecule type" value="Genomic_DNA"/>
</dbReference>
<name>A0A384JP41_BOTFB</name>
<dbReference type="VEuPathDB" id="FungiDB:Bcin08g00430"/>
<evidence type="ECO:0000313" key="2">
    <source>
        <dbReference type="EMBL" id="ATZ52280.1"/>
    </source>
</evidence>
<organism evidence="2 3">
    <name type="scientific">Botryotinia fuckeliana (strain B05.10)</name>
    <name type="common">Noble rot fungus</name>
    <name type="synonym">Botrytis cinerea</name>
    <dbReference type="NCBI Taxonomy" id="332648"/>
    <lineage>
        <taxon>Eukaryota</taxon>
        <taxon>Fungi</taxon>
        <taxon>Dikarya</taxon>
        <taxon>Ascomycota</taxon>
        <taxon>Pezizomycotina</taxon>
        <taxon>Leotiomycetes</taxon>
        <taxon>Helotiales</taxon>
        <taxon>Sclerotiniaceae</taxon>
        <taxon>Botrytis</taxon>
    </lineage>
</organism>
<feature type="region of interest" description="Disordered" evidence="1">
    <location>
        <begin position="127"/>
        <end position="154"/>
    </location>
</feature>
<feature type="compositionally biased region" description="Basic and acidic residues" evidence="1">
    <location>
        <begin position="127"/>
        <end position="151"/>
    </location>
</feature>
<accession>A0A384JP41</accession>
<evidence type="ECO:0000313" key="3">
    <source>
        <dbReference type="Proteomes" id="UP000001798"/>
    </source>
</evidence>
<dbReference type="KEGG" id="bfu:BCIN_08g00430"/>